<dbReference type="GO" id="GO:0061603">
    <property type="term" value="F:molybdenum cofactor guanylyltransferase activity"/>
    <property type="evidence" value="ECO:0007669"/>
    <property type="project" value="UniProtKB-EC"/>
</dbReference>
<comment type="caution">
    <text evidence="8">Lacks conserved residue(s) required for the propagation of feature annotation.</text>
</comment>
<keyword evidence="7 8" id="KW-0501">Molybdenum cofactor biosynthesis</keyword>
<keyword evidence="4 8" id="KW-0547">Nucleotide-binding</keyword>
<gene>
    <name evidence="8" type="primary">mobA</name>
    <name evidence="10" type="ORF">THIAE_05035</name>
</gene>
<evidence type="ECO:0000256" key="2">
    <source>
        <dbReference type="ARBA" id="ARBA00022679"/>
    </source>
</evidence>
<feature type="binding site" evidence="8">
    <location>
        <position position="25"/>
    </location>
    <ligand>
        <name>GTP</name>
        <dbReference type="ChEBI" id="CHEBI:37565"/>
    </ligand>
</feature>
<dbReference type="KEGG" id="tao:THIAE_05035"/>
<dbReference type="InterPro" id="IPR013482">
    <property type="entry name" value="Molybde_CF_guanTrfase"/>
</dbReference>
<dbReference type="GO" id="GO:0046872">
    <property type="term" value="F:metal ion binding"/>
    <property type="evidence" value="ECO:0007669"/>
    <property type="project" value="UniProtKB-KW"/>
</dbReference>
<dbReference type="SUPFAM" id="SSF53448">
    <property type="entry name" value="Nucleotide-diphospho-sugar transferases"/>
    <property type="match status" value="1"/>
</dbReference>
<sequence>MKKPAPLGVVILAGGRGQRMGGQDKGWLNLNDQPIITHLLSQWRQSFAGPIVISANRNLADYQALGCLVVTDESVPMGDSTRPYQGPLVGILAAMQTELAEKWLTWPVDAPRLPNWYFNEFANKFNDPNNWLVESYQNSHREPLHIGVDTCLKSHLIDYLKSGQRSVGEWCEDVKRHYPSHLAESIHFQQGVFNLNTPQDWFNYQQGAK</sequence>
<keyword evidence="2 8" id="KW-0808">Transferase</keyword>
<comment type="subunit">
    <text evidence="8">Monomer.</text>
</comment>
<protein>
    <recommendedName>
        <fullName evidence="8">Molybdenum cofactor guanylyltransferase</fullName>
        <shortName evidence="8">MoCo guanylyltransferase</shortName>
        <ecNumber evidence="8">2.7.7.77</ecNumber>
    </recommendedName>
    <alternativeName>
        <fullName evidence="8">GTP:molybdopterin guanylyltransferase</fullName>
    </alternativeName>
    <alternativeName>
        <fullName evidence="8">Mo-MPT guanylyltransferase</fullName>
    </alternativeName>
    <alternativeName>
        <fullName evidence="8">Molybdopterin guanylyltransferase</fullName>
    </alternativeName>
    <alternativeName>
        <fullName evidence="8">Molybdopterin-guanine dinucleotide synthase</fullName>
        <shortName evidence="8">MGD synthase</shortName>
    </alternativeName>
</protein>
<proteinExistence type="inferred from homology"/>
<comment type="subcellular location">
    <subcellularLocation>
        <location evidence="8">Cytoplasm</location>
    </subcellularLocation>
</comment>
<dbReference type="Gene3D" id="3.90.550.10">
    <property type="entry name" value="Spore Coat Polysaccharide Biosynthesis Protein SpsA, Chain A"/>
    <property type="match status" value="1"/>
</dbReference>
<dbReference type="Proteomes" id="UP000005380">
    <property type="component" value="Chromosome"/>
</dbReference>
<comment type="cofactor">
    <cofactor evidence="8">
        <name>Mg(2+)</name>
        <dbReference type="ChEBI" id="CHEBI:18420"/>
    </cofactor>
</comment>
<evidence type="ECO:0000313" key="11">
    <source>
        <dbReference type="Proteomes" id="UP000005380"/>
    </source>
</evidence>
<dbReference type="eggNOG" id="COG0746">
    <property type="taxonomic scope" value="Bacteria"/>
</dbReference>
<evidence type="ECO:0000256" key="7">
    <source>
        <dbReference type="ARBA" id="ARBA00023150"/>
    </source>
</evidence>
<evidence type="ECO:0000256" key="3">
    <source>
        <dbReference type="ARBA" id="ARBA00022723"/>
    </source>
</evidence>
<dbReference type="HOGENOM" id="CLU_055597_5_1_6"/>
<dbReference type="STRING" id="717772.THIAE_05035"/>
<comment type="domain">
    <text evidence="8">The N-terminal domain determines nucleotide recognition and specific binding, while the C-terminal domain determines the specific binding to the target protein.</text>
</comment>
<evidence type="ECO:0000256" key="6">
    <source>
        <dbReference type="ARBA" id="ARBA00023134"/>
    </source>
</evidence>
<comment type="similarity">
    <text evidence="8">Belongs to the MobA family.</text>
</comment>
<dbReference type="InterPro" id="IPR025877">
    <property type="entry name" value="MobA-like_NTP_Trfase"/>
</dbReference>
<dbReference type="GO" id="GO:0005525">
    <property type="term" value="F:GTP binding"/>
    <property type="evidence" value="ECO:0007669"/>
    <property type="project" value="UniProtKB-UniRule"/>
</dbReference>
<dbReference type="OrthoDB" id="9788394at2"/>
<evidence type="ECO:0000256" key="8">
    <source>
        <dbReference type="HAMAP-Rule" id="MF_00316"/>
    </source>
</evidence>
<dbReference type="EMBL" id="CP007030">
    <property type="protein sequence ID" value="AHF01242.1"/>
    <property type="molecule type" value="Genomic_DNA"/>
</dbReference>
<dbReference type="RefSeq" id="WP_006460305.1">
    <property type="nucleotide sequence ID" value="NZ_CP007030.1"/>
</dbReference>
<keyword evidence="11" id="KW-1185">Reference proteome</keyword>
<evidence type="ECO:0000313" key="10">
    <source>
        <dbReference type="EMBL" id="AHF01242.1"/>
    </source>
</evidence>
<evidence type="ECO:0000259" key="9">
    <source>
        <dbReference type="Pfam" id="PF12804"/>
    </source>
</evidence>
<dbReference type="InterPro" id="IPR029044">
    <property type="entry name" value="Nucleotide-diphossugar_trans"/>
</dbReference>
<dbReference type="GO" id="GO:1902758">
    <property type="term" value="P:bis(molybdopterin guanine dinucleotide)molybdenum biosynthetic process"/>
    <property type="evidence" value="ECO:0007669"/>
    <property type="project" value="TreeGrafter"/>
</dbReference>
<keyword evidence="6 8" id="KW-0342">GTP-binding</keyword>
<feature type="binding site" evidence="8">
    <location>
        <position position="109"/>
    </location>
    <ligand>
        <name>Mg(2+)</name>
        <dbReference type="ChEBI" id="CHEBI:18420"/>
    </ligand>
</feature>
<dbReference type="EC" id="2.7.7.77" evidence="8"/>
<accession>W0DS30</accession>
<dbReference type="Pfam" id="PF12804">
    <property type="entry name" value="NTP_transf_3"/>
    <property type="match status" value="1"/>
</dbReference>
<dbReference type="PANTHER" id="PTHR19136">
    <property type="entry name" value="MOLYBDENUM COFACTOR GUANYLYLTRANSFERASE"/>
    <property type="match status" value="1"/>
</dbReference>
<dbReference type="PANTHER" id="PTHR19136:SF81">
    <property type="entry name" value="MOLYBDENUM COFACTOR GUANYLYLTRANSFERASE"/>
    <property type="match status" value="1"/>
</dbReference>
<feature type="binding site" evidence="8">
    <location>
        <position position="109"/>
    </location>
    <ligand>
        <name>GTP</name>
        <dbReference type="ChEBI" id="CHEBI:37565"/>
    </ligand>
</feature>
<organism evidence="10 11">
    <name type="scientific">Thiomicrospira aerophila AL3</name>
    <dbReference type="NCBI Taxonomy" id="717772"/>
    <lineage>
        <taxon>Bacteria</taxon>
        <taxon>Pseudomonadati</taxon>
        <taxon>Pseudomonadota</taxon>
        <taxon>Gammaproteobacteria</taxon>
        <taxon>Thiotrichales</taxon>
        <taxon>Piscirickettsiaceae</taxon>
        <taxon>Thiomicrospira</taxon>
    </lineage>
</organism>
<evidence type="ECO:0000256" key="1">
    <source>
        <dbReference type="ARBA" id="ARBA00022490"/>
    </source>
</evidence>
<dbReference type="AlphaFoldDB" id="W0DS30"/>
<keyword evidence="3 8" id="KW-0479">Metal-binding</keyword>
<dbReference type="HAMAP" id="MF_00316">
    <property type="entry name" value="MobA"/>
    <property type="match status" value="1"/>
</dbReference>
<feature type="binding site" evidence="8">
    <location>
        <position position="72"/>
    </location>
    <ligand>
        <name>GTP</name>
        <dbReference type="ChEBI" id="CHEBI:37565"/>
    </ligand>
</feature>
<dbReference type="GO" id="GO:0005737">
    <property type="term" value="C:cytoplasm"/>
    <property type="evidence" value="ECO:0007669"/>
    <property type="project" value="UniProtKB-SubCell"/>
</dbReference>
<dbReference type="InParanoid" id="W0DS30"/>
<dbReference type="FunCoup" id="W0DS30">
    <property type="interactions" value="73"/>
</dbReference>
<comment type="function">
    <text evidence="8">Transfers a GMP moiety from GTP to Mo-molybdopterin (Mo-MPT) cofactor (Moco or molybdenum cofactor) to form Mo-molybdopterin guanine dinucleotide (Mo-MGD) cofactor.</text>
</comment>
<reference evidence="10 11" key="1">
    <citation type="submission" date="2013-12" db="EMBL/GenBank/DDBJ databases">
        <authorList>
            <consortium name="DOE Joint Genome Institute"/>
            <person name="Kappler U."/>
            <person name="Huntemann M."/>
            <person name="Han J."/>
            <person name="Chen A."/>
            <person name="Kyrpides N."/>
            <person name="Mavromatis K."/>
            <person name="Markowitz V."/>
            <person name="Palaniappan K."/>
            <person name="Ivanova N."/>
            <person name="Schaumberg A."/>
            <person name="Pati A."/>
            <person name="Liolios K."/>
            <person name="Nordberg H.P."/>
            <person name="Cantor M.N."/>
            <person name="Hua S.X."/>
            <person name="Woyke T."/>
        </authorList>
    </citation>
    <scope>NUCLEOTIDE SEQUENCE [LARGE SCALE GENOMIC DNA]</scope>
    <source>
        <strain evidence="11">AL2</strain>
    </source>
</reference>
<feature type="domain" description="MobA-like NTP transferase" evidence="9">
    <location>
        <begin position="9"/>
        <end position="166"/>
    </location>
</feature>
<feature type="binding site" evidence="8">
    <location>
        <begin position="12"/>
        <end position="14"/>
    </location>
    <ligand>
        <name>GTP</name>
        <dbReference type="ChEBI" id="CHEBI:37565"/>
    </ligand>
</feature>
<keyword evidence="1 8" id="KW-0963">Cytoplasm</keyword>
<comment type="catalytic activity">
    <reaction evidence="8">
        <text>Mo-molybdopterin + GTP + H(+) = Mo-molybdopterin guanine dinucleotide + diphosphate</text>
        <dbReference type="Rhea" id="RHEA:34243"/>
        <dbReference type="ChEBI" id="CHEBI:15378"/>
        <dbReference type="ChEBI" id="CHEBI:33019"/>
        <dbReference type="ChEBI" id="CHEBI:37565"/>
        <dbReference type="ChEBI" id="CHEBI:71302"/>
        <dbReference type="ChEBI" id="CHEBI:71310"/>
        <dbReference type="EC" id="2.7.7.77"/>
    </reaction>
</comment>
<keyword evidence="5 8" id="KW-0460">Magnesium</keyword>
<evidence type="ECO:0000256" key="5">
    <source>
        <dbReference type="ARBA" id="ARBA00022842"/>
    </source>
</evidence>
<evidence type="ECO:0000256" key="4">
    <source>
        <dbReference type="ARBA" id="ARBA00022741"/>
    </source>
</evidence>
<name>W0DS30_9GAMM</name>